<keyword evidence="10" id="KW-0472">Membrane</keyword>
<evidence type="ECO:0000256" key="10">
    <source>
        <dbReference type="ARBA" id="ARBA00023136"/>
    </source>
</evidence>
<comment type="subcellular location">
    <subcellularLocation>
        <location evidence="1">Membrane</location>
        <topology evidence="1">Multi-pass membrane protein</topology>
    </subcellularLocation>
</comment>
<dbReference type="GO" id="GO:0046872">
    <property type="term" value="F:metal ion binding"/>
    <property type="evidence" value="ECO:0007669"/>
    <property type="project" value="UniProtKB-KW"/>
</dbReference>
<feature type="compositionally biased region" description="Low complexity" evidence="11">
    <location>
        <begin position="162"/>
        <end position="182"/>
    </location>
</feature>
<protein>
    <submittedName>
        <fullName evidence="12">Uncharacterized protein</fullName>
    </submittedName>
</protein>
<keyword evidence="5" id="KW-0479">Metal-binding</keyword>
<dbReference type="PANTHER" id="PTHR19353:SF30">
    <property type="entry name" value="DELTA 8-(E)-SPHINGOLIPID DESATURASE"/>
    <property type="match status" value="1"/>
</dbReference>
<organism evidence="12 13">
    <name type="scientific">Cryomyces minteri</name>
    <dbReference type="NCBI Taxonomy" id="331657"/>
    <lineage>
        <taxon>Eukaryota</taxon>
        <taxon>Fungi</taxon>
        <taxon>Dikarya</taxon>
        <taxon>Ascomycota</taxon>
        <taxon>Pezizomycotina</taxon>
        <taxon>Dothideomycetes</taxon>
        <taxon>Dothideomycetes incertae sedis</taxon>
        <taxon>Cryomyces</taxon>
    </lineage>
</organism>
<keyword evidence="9" id="KW-0443">Lipid metabolism</keyword>
<dbReference type="GO" id="GO:0016717">
    <property type="term" value="F:oxidoreductase activity, acting on paired donors, with oxidation of a pair of donors resulting in the reduction of molecular oxygen to two molecules of water"/>
    <property type="evidence" value="ECO:0007669"/>
    <property type="project" value="TreeGrafter"/>
</dbReference>
<reference evidence="12 13" key="1">
    <citation type="submission" date="2017-03" db="EMBL/GenBank/DDBJ databases">
        <title>Genomes of endolithic fungi from Antarctica.</title>
        <authorList>
            <person name="Coleine C."/>
            <person name="Masonjones S."/>
            <person name="Stajich J.E."/>
        </authorList>
    </citation>
    <scope>NUCLEOTIDE SEQUENCE [LARGE SCALE GENOMIC DNA]</scope>
    <source>
        <strain evidence="12 13">CCFEE 5187</strain>
    </source>
</reference>
<keyword evidence="6" id="KW-1133">Transmembrane helix</keyword>
<evidence type="ECO:0000256" key="1">
    <source>
        <dbReference type="ARBA" id="ARBA00004141"/>
    </source>
</evidence>
<accession>A0A4U0XKF9</accession>
<evidence type="ECO:0000256" key="3">
    <source>
        <dbReference type="ARBA" id="ARBA00009295"/>
    </source>
</evidence>
<dbReference type="GO" id="GO:0006629">
    <property type="term" value="P:lipid metabolic process"/>
    <property type="evidence" value="ECO:0007669"/>
    <property type="project" value="UniProtKB-KW"/>
</dbReference>
<comment type="pathway">
    <text evidence="2">Lipid metabolism.</text>
</comment>
<evidence type="ECO:0000256" key="4">
    <source>
        <dbReference type="ARBA" id="ARBA00022692"/>
    </source>
</evidence>
<evidence type="ECO:0000256" key="2">
    <source>
        <dbReference type="ARBA" id="ARBA00005189"/>
    </source>
</evidence>
<comment type="caution">
    <text evidence="12">The sequence shown here is derived from an EMBL/GenBank/DDBJ whole genome shotgun (WGS) entry which is preliminary data.</text>
</comment>
<dbReference type="EMBL" id="NAJN01000304">
    <property type="protein sequence ID" value="TKA75245.1"/>
    <property type="molecule type" value="Genomic_DNA"/>
</dbReference>
<proteinExistence type="inferred from homology"/>
<evidence type="ECO:0000256" key="8">
    <source>
        <dbReference type="ARBA" id="ARBA00023004"/>
    </source>
</evidence>
<evidence type="ECO:0000313" key="13">
    <source>
        <dbReference type="Proteomes" id="UP000308768"/>
    </source>
</evidence>
<name>A0A4U0XKF9_9PEZI</name>
<gene>
    <name evidence="12" type="ORF">B0A49_05545</name>
</gene>
<evidence type="ECO:0000313" key="12">
    <source>
        <dbReference type="EMBL" id="TKA75245.1"/>
    </source>
</evidence>
<keyword evidence="7" id="KW-0560">Oxidoreductase</keyword>
<dbReference type="Proteomes" id="UP000308768">
    <property type="component" value="Unassembled WGS sequence"/>
</dbReference>
<dbReference type="PANTHER" id="PTHR19353">
    <property type="entry name" value="FATTY ACID DESATURASE 2"/>
    <property type="match status" value="1"/>
</dbReference>
<comment type="similarity">
    <text evidence="3">Belongs to the fatty acid desaturase type 1 family.</text>
</comment>
<evidence type="ECO:0000256" key="11">
    <source>
        <dbReference type="SAM" id="MobiDB-lite"/>
    </source>
</evidence>
<feature type="region of interest" description="Disordered" evidence="11">
    <location>
        <begin position="137"/>
        <end position="205"/>
    </location>
</feature>
<feature type="compositionally biased region" description="Low complexity" evidence="11">
    <location>
        <begin position="73"/>
        <end position="83"/>
    </location>
</feature>
<evidence type="ECO:0000256" key="6">
    <source>
        <dbReference type="ARBA" id="ARBA00022989"/>
    </source>
</evidence>
<keyword evidence="13" id="KW-1185">Reference proteome</keyword>
<feature type="region of interest" description="Disordered" evidence="11">
    <location>
        <begin position="1"/>
        <end position="83"/>
    </location>
</feature>
<sequence length="325" mass="35906">MAAAWDPWGLSHKHQHRHQPQHQHPSTLPSKSAPRHVTAFPKPSSAGTPGARIPGSGCRSLRKAGLPSSCEGSMQTISSSDLSSTPSARYLFLLPGAQSPGDSLASPATPRPVVAKTLRIMSKYCIGRIEGSWTNFTPPIRGGTFRPIEENDTSSEEDDFGSNTSSLSESSATSFESNASATMKRTQARTSDSDAESEARHLSAETYTERTMQKELLKDLRDYPSLSPETQRSITRKYQQLHQTAKDEGFYDCPYIEYGKEIARYSTLFAVFIVALRAEWYITSAVFLGLFWHQIMFTAHDAGHMAITHNFVTDSLIGMFIADFC</sequence>
<feature type="compositionally biased region" description="Basic residues" evidence="11">
    <location>
        <begin position="11"/>
        <end position="21"/>
    </location>
</feature>
<keyword evidence="4" id="KW-0812">Transmembrane</keyword>
<dbReference type="AlphaFoldDB" id="A0A4U0XKF9"/>
<feature type="non-terminal residue" evidence="12">
    <location>
        <position position="325"/>
    </location>
</feature>
<evidence type="ECO:0000256" key="7">
    <source>
        <dbReference type="ARBA" id="ARBA00023002"/>
    </source>
</evidence>
<dbReference type="GO" id="GO:0016020">
    <property type="term" value="C:membrane"/>
    <property type="evidence" value="ECO:0007669"/>
    <property type="project" value="UniProtKB-SubCell"/>
</dbReference>
<feature type="compositionally biased region" description="Acidic residues" evidence="11">
    <location>
        <begin position="150"/>
        <end position="160"/>
    </location>
</feature>
<dbReference type="STRING" id="331657.A0A4U0XKF9"/>
<evidence type="ECO:0000256" key="5">
    <source>
        <dbReference type="ARBA" id="ARBA00022723"/>
    </source>
</evidence>
<keyword evidence="8" id="KW-0408">Iron</keyword>
<evidence type="ECO:0000256" key="9">
    <source>
        <dbReference type="ARBA" id="ARBA00023098"/>
    </source>
</evidence>
<dbReference type="OrthoDB" id="260091at2759"/>
<dbReference type="InterPro" id="IPR012171">
    <property type="entry name" value="Fatty_acid_desaturase"/>
</dbReference>